<feature type="compositionally biased region" description="Polar residues" evidence="1">
    <location>
        <begin position="527"/>
        <end position="545"/>
    </location>
</feature>
<gene>
    <name evidence="3" type="primary">AVEN_214001_1</name>
    <name evidence="3" type="ORF">TNIN_158911</name>
</gene>
<feature type="region of interest" description="Disordered" evidence="1">
    <location>
        <begin position="566"/>
        <end position="628"/>
    </location>
</feature>
<dbReference type="OrthoDB" id="6349171at2759"/>
<dbReference type="Gene3D" id="2.60.40.10">
    <property type="entry name" value="Immunoglobulins"/>
    <property type="match status" value="1"/>
</dbReference>
<accession>A0A8X7CMA4</accession>
<dbReference type="Proteomes" id="UP000886998">
    <property type="component" value="Unassembled WGS sequence"/>
</dbReference>
<keyword evidence="4" id="KW-1185">Reference proteome</keyword>
<evidence type="ECO:0000313" key="4">
    <source>
        <dbReference type="Proteomes" id="UP000886998"/>
    </source>
</evidence>
<dbReference type="EMBL" id="BMAV01020277">
    <property type="protein sequence ID" value="GFY73683.1"/>
    <property type="molecule type" value="Genomic_DNA"/>
</dbReference>
<name>A0A8X7CMA4_9ARAC</name>
<dbReference type="InterPro" id="IPR013783">
    <property type="entry name" value="Ig-like_fold"/>
</dbReference>
<keyword evidence="2" id="KW-0472">Membrane</keyword>
<proteinExistence type="predicted"/>
<evidence type="ECO:0000313" key="3">
    <source>
        <dbReference type="EMBL" id="GFY73683.1"/>
    </source>
</evidence>
<comment type="caution">
    <text evidence="3">The sequence shown here is derived from an EMBL/GenBank/DDBJ whole genome shotgun (WGS) entry which is preliminary data.</text>
</comment>
<sequence>MFLCQELVKDNSEGEKGEIILITHSNFNGDVSDLKDRVGNSQLCITIIRFVEDDSSAEESYVHLKDIFPCYSFHPINMITEDGESFEHFYNYMNANIPKPTYDYQIEEVTSWSMSSDNPLIIPMDPIASYFTLWLSGSVDSGSIQCKIGDANVMLEPKIRKSTISAYTFEQIHNDANDVSCVQKSASKPPLLTQVQKTSVKGHYFVFDVWYHDTTPSNGETQMPVIIYVKINYGGYPVVDANVTGIVTAPNDVKKEVQFFDNGKGDPDITKHDGLYSGYFTSFVDKGSHTLNVIVSYKESETMTGKKGADICCGSQVSSEMSDAPSFTLTKEIVIESKSKKPDDGYPPSRILDLKVTKFDPPTAITLGWTAPGGGEVASYILKLFNSREDALKNFESSGKVLDTTQITDSYYNKQENYEVNLSELEDNTTCYIALKALNEKKKASETSIILEFFLPLDDKQTSINPGTSPSPIIDDSKKSGPNKKTIGIVIGVLGGIVVVCICIYLGIYFLVQKPKRKEEKERAKRSQNGSDQRSSSGPSGQIGLNSIPADVIIKHHNEVVSAKNMHKDPPIFKEENLDSFNSSPELPENSNRNNNVAEYSQVQKASPRTPDASQQDPSKSPKRMTIV</sequence>
<feature type="transmembrane region" description="Helical" evidence="2">
    <location>
        <begin position="487"/>
        <end position="512"/>
    </location>
</feature>
<keyword evidence="2" id="KW-0812">Transmembrane</keyword>
<feature type="compositionally biased region" description="Basic and acidic residues" evidence="1">
    <location>
        <begin position="566"/>
        <end position="577"/>
    </location>
</feature>
<organism evidence="3 4">
    <name type="scientific">Trichonephila inaurata madagascariensis</name>
    <dbReference type="NCBI Taxonomy" id="2747483"/>
    <lineage>
        <taxon>Eukaryota</taxon>
        <taxon>Metazoa</taxon>
        <taxon>Ecdysozoa</taxon>
        <taxon>Arthropoda</taxon>
        <taxon>Chelicerata</taxon>
        <taxon>Arachnida</taxon>
        <taxon>Araneae</taxon>
        <taxon>Araneomorphae</taxon>
        <taxon>Entelegynae</taxon>
        <taxon>Araneoidea</taxon>
        <taxon>Nephilidae</taxon>
        <taxon>Trichonephila</taxon>
        <taxon>Trichonephila inaurata</taxon>
    </lineage>
</organism>
<evidence type="ECO:0000256" key="1">
    <source>
        <dbReference type="SAM" id="MobiDB-lite"/>
    </source>
</evidence>
<dbReference type="AlphaFoldDB" id="A0A8X7CMA4"/>
<feature type="compositionally biased region" description="Polar residues" evidence="1">
    <location>
        <begin position="579"/>
        <end position="619"/>
    </location>
</feature>
<feature type="region of interest" description="Disordered" evidence="1">
    <location>
        <begin position="517"/>
        <end position="546"/>
    </location>
</feature>
<keyword evidence="2" id="KW-1133">Transmembrane helix</keyword>
<protein>
    <submittedName>
        <fullName evidence="3">Uncharacterized protein</fullName>
    </submittedName>
</protein>
<evidence type="ECO:0000256" key="2">
    <source>
        <dbReference type="SAM" id="Phobius"/>
    </source>
</evidence>
<reference evidence="3" key="1">
    <citation type="submission" date="2020-08" db="EMBL/GenBank/DDBJ databases">
        <title>Multicomponent nature underlies the extraordinary mechanical properties of spider dragline silk.</title>
        <authorList>
            <person name="Kono N."/>
            <person name="Nakamura H."/>
            <person name="Mori M."/>
            <person name="Yoshida Y."/>
            <person name="Ohtoshi R."/>
            <person name="Malay A.D."/>
            <person name="Moran D.A.P."/>
            <person name="Tomita M."/>
            <person name="Numata K."/>
            <person name="Arakawa K."/>
        </authorList>
    </citation>
    <scope>NUCLEOTIDE SEQUENCE</scope>
</reference>